<comment type="similarity">
    <text evidence="1">Belongs to the HupF/HypC family.</text>
</comment>
<sequence>MCLGIPGQIISLDDADARLATVDVSGVRRQINIACIVDDDHPPERCVGDWVLVHVGFALNRIDAEAAARTLELLDELGDTHEFDALTLTGDQEVSS</sequence>
<protein>
    <submittedName>
        <fullName evidence="2">HypC/HybG/HupF family hydrogenase formation chaperone</fullName>
    </submittedName>
</protein>
<dbReference type="PRINTS" id="PR00445">
    <property type="entry name" value="HUPFHYPC"/>
</dbReference>
<dbReference type="AlphaFoldDB" id="A0AAU7KDW8"/>
<dbReference type="InterPro" id="IPR019812">
    <property type="entry name" value="Hydgase_assmbl_chp_CS"/>
</dbReference>
<dbReference type="GO" id="GO:0051604">
    <property type="term" value="P:protein maturation"/>
    <property type="evidence" value="ECO:0007669"/>
    <property type="project" value="TreeGrafter"/>
</dbReference>
<dbReference type="PANTHER" id="PTHR35177">
    <property type="entry name" value="HYDROGENASE MATURATION FACTOR HYBG"/>
    <property type="match status" value="1"/>
</dbReference>
<dbReference type="Gene3D" id="2.30.30.140">
    <property type="match status" value="1"/>
</dbReference>
<dbReference type="RefSeq" id="WP_045994052.1">
    <property type="nucleotide sequence ID" value="NZ_CP098827.1"/>
</dbReference>
<dbReference type="EMBL" id="CP098827">
    <property type="protein sequence ID" value="XBO69579.1"/>
    <property type="molecule type" value="Genomic_DNA"/>
</dbReference>
<dbReference type="FunFam" id="2.30.30.140:FF:000022">
    <property type="entry name" value="Hydrogenase assembly chaperone HybG"/>
    <property type="match status" value="1"/>
</dbReference>
<dbReference type="InterPro" id="IPR001109">
    <property type="entry name" value="Hydrogenase_HupF/HypC"/>
</dbReference>
<dbReference type="Pfam" id="PF01455">
    <property type="entry name" value="HupF_HypC"/>
    <property type="match status" value="1"/>
</dbReference>
<name>A0AAU7KDW8_9GAMM</name>
<gene>
    <name evidence="2" type="ORF">NFG58_13180</name>
</gene>
<evidence type="ECO:0000256" key="1">
    <source>
        <dbReference type="ARBA" id="ARBA00006018"/>
    </source>
</evidence>
<dbReference type="PANTHER" id="PTHR35177:SF2">
    <property type="entry name" value="HYDROGENASE MATURATION FACTOR HYBG"/>
    <property type="match status" value="1"/>
</dbReference>
<organism evidence="2">
    <name type="scientific">Halomonas sp. RT37</name>
    <dbReference type="NCBI Taxonomy" id="2950872"/>
    <lineage>
        <taxon>Bacteria</taxon>
        <taxon>Pseudomonadati</taxon>
        <taxon>Pseudomonadota</taxon>
        <taxon>Gammaproteobacteria</taxon>
        <taxon>Oceanospirillales</taxon>
        <taxon>Halomonadaceae</taxon>
        <taxon>Halomonas</taxon>
    </lineage>
</organism>
<accession>A0AAU7KDW8</accession>
<reference evidence="2" key="1">
    <citation type="submission" date="2022-06" db="EMBL/GenBank/DDBJ databases">
        <title>A novel DMS-producing enzyme.</title>
        <authorList>
            <person name="Zhang Y."/>
        </authorList>
    </citation>
    <scope>NUCLEOTIDE SEQUENCE</scope>
    <source>
        <strain evidence="2">RT37</strain>
    </source>
</reference>
<dbReference type="SUPFAM" id="SSF159127">
    <property type="entry name" value="HupF/HypC-like"/>
    <property type="match status" value="1"/>
</dbReference>
<evidence type="ECO:0000313" key="2">
    <source>
        <dbReference type="EMBL" id="XBO69579.1"/>
    </source>
</evidence>
<dbReference type="PROSITE" id="PS01097">
    <property type="entry name" value="HUPF_HYPC"/>
    <property type="match status" value="1"/>
</dbReference>
<dbReference type="GO" id="GO:1902670">
    <property type="term" value="F:carbon dioxide binding"/>
    <property type="evidence" value="ECO:0007669"/>
    <property type="project" value="TreeGrafter"/>
</dbReference>
<proteinExistence type="inferred from homology"/>
<dbReference type="GO" id="GO:0005506">
    <property type="term" value="F:iron ion binding"/>
    <property type="evidence" value="ECO:0007669"/>
    <property type="project" value="TreeGrafter"/>
</dbReference>
<dbReference type="NCBIfam" id="TIGR00074">
    <property type="entry name" value="hypC_hupF"/>
    <property type="match status" value="1"/>
</dbReference>